<dbReference type="Proteomes" id="UP000295645">
    <property type="component" value="Unassembled WGS sequence"/>
</dbReference>
<evidence type="ECO:0000313" key="2">
    <source>
        <dbReference type="EMBL" id="TCV95871.1"/>
    </source>
</evidence>
<feature type="transmembrane region" description="Helical" evidence="1">
    <location>
        <begin position="12"/>
        <end position="33"/>
    </location>
</feature>
<keyword evidence="3" id="KW-1185">Reference proteome</keyword>
<evidence type="ECO:0000256" key="1">
    <source>
        <dbReference type="SAM" id="Phobius"/>
    </source>
</evidence>
<feature type="transmembrane region" description="Helical" evidence="1">
    <location>
        <begin position="179"/>
        <end position="198"/>
    </location>
</feature>
<protein>
    <submittedName>
        <fullName evidence="2">Putative membrane protein DUF2306</fullName>
    </submittedName>
</protein>
<keyword evidence="1" id="KW-1133">Transmembrane helix</keyword>
<organism evidence="2 3">
    <name type="scientific">Luteibacter rhizovicinus</name>
    <dbReference type="NCBI Taxonomy" id="242606"/>
    <lineage>
        <taxon>Bacteria</taxon>
        <taxon>Pseudomonadati</taxon>
        <taxon>Pseudomonadota</taxon>
        <taxon>Gammaproteobacteria</taxon>
        <taxon>Lysobacterales</taxon>
        <taxon>Rhodanobacteraceae</taxon>
        <taxon>Luteibacter</taxon>
    </lineage>
</organism>
<feature type="transmembrane region" description="Helical" evidence="1">
    <location>
        <begin position="110"/>
        <end position="130"/>
    </location>
</feature>
<sequence>MRDVWRKTGRGLALTLFTMGSIAVAAYAFTYFRMPHNIGNPFDANFATSGFDVPGHFFGAGLALLLAPLQLSRTVRRRWPRLHRLGGWLSAGGILIGALSGLSLSTHSQGGAASGIGFALLAPTWLFVTGNGIRYALAGDTERHRRWMSRSAALTFSAVTLRLILAAGTILGMPFGDTYIFAAWACWPINLAVCEIILRWPGRRMPEAIASVA</sequence>
<feature type="transmembrane region" description="Helical" evidence="1">
    <location>
        <begin position="53"/>
        <end position="73"/>
    </location>
</feature>
<keyword evidence="1" id="KW-0472">Membrane</keyword>
<dbReference type="Pfam" id="PF10067">
    <property type="entry name" value="DUF2306"/>
    <property type="match status" value="1"/>
</dbReference>
<evidence type="ECO:0000313" key="3">
    <source>
        <dbReference type="Proteomes" id="UP000295645"/>
    </source>
</evidence>
<feature type="transmembrane region" description="Helical" evidence="1">
    <location>
        <begin position="85"/>
        <end position="104"/>
    </location>
</feature>
<feature type="transmembrane region" description="Helical" evidence="1">
    <location>
        <begin position="151"/>
        <end position="173"/>
    </location>
</feature>
<gene>
    <name evidence="2" type="ORF">EC912_102216</name>
</gene>
<dbReference type="EMBL" id="SMCS01000002">
    <property type="protein sequence ID" value="TCV95871.1"/>
    <property type="molecule type" value="Genomic_DNA"/>
</dbReference>
<dbReference type="InterPro" id="IPR018750">
    <property type="entry name" value="DUF2306_membrane"/>
</dbReference>
<proteinExistence type="predicted"/>
<name>A0A4R3YTK9_9GAMM</name>
<reference evidence="2 3" key="1">
    <citation type="submission" date="2019-03" db="EMBL/GenBank/DDBJ databases">
        <title>Above-ground endophytic microbial communities from plants in different locations in the United States.</title>
        <authorList>
            <person name="Frank C."/>
        </authorList>
    </citation>
    <scope>NUCLEOTIDE SEQUENCE [LARGE SCALE GENOMIC DNA]</scope>
    <source>
        <strain evidence="2 3">LP_13_YM</strain>
    </source>
</reference>
<accession>A0A4R3YTK9</accession>
<comment type="caution">
    <text evidence="2">The sequence shown here is derived from an EMBL/GenBank/DDBJ whole genome shotgun (WGS) entry which is preliminary data.</text>
</comment>
<keyword evidence="1" id="KW-0812">Transmembrane</keyword>
<dbReference type="AlphaFoldDB" id="A0A4R3YTK9"/>